<dbReference type="GO" id="GO:0005549">
    <property type="term" value="F:odorant binding"/>
    <property type="evidence" value="ECO:0007669"/>
    <property type="project" value="InterPro"/>
</dbReference>
<dbReference type="Pfam" id="PF01395">
    <property type="entry name" value="PBP_GOBP"/>
    <property type="match status" value="1"/>
</dbReference>
<evidence type="ECO:0000313" key="5">
    <source>
        <dbReference type="EMBL" id="KAF7278590.1"/>
    </source>
</evidence>
<accession>A0A834IIN8</accession>
<sequence length="166" mass="19069">MIDLNVTLSIKFVYLCPVAERRRSNHLIKFNKMKLLIFSVCLLVSLLQVKCQTDKQKELLAQHYKHCVEETHVDQNVLQQARAGNFTDDPKLKDHILCITKKIGFQDDAGHLQKEVIQKKLKEAVKGNEDQTKKLMEACAVTNEDPKLQAFNAFKCIHNKAKINLL</sequence>
<dbReference type="InterPro" id="IPR036728">
    <property type="entry name" value="PBP_GOBP_sf"/>
</dbReference>
<evidence type="ECO:0000256" key="3">
    <source>
        <dbReference type="ARBA" id="ARBA00022525"/>
    </source>
</evidence>
<dbReference type="PANTHER" id="PTHR11857">
    <property type="entry name" value="ODORANT BINDING PROTEIN-RELATED"/>
    <property type="match status" value="1"/>
</dbReference>
<keyword evidence="6" id="KW-1185">Reference proteome</keyword>
<comment type="subcellular location">
    <subcellularLocation>
        <location evidence="1">Secreted</location>
    </subcellularLocation>
</comment>
<dbReference type="EMBL" id="JAACXV010000396">
    <property type="protein sequence ID" value="KAF7278590.1"/>
    <property type="molecule type" value="Genomic_DNA"/>
</dbReference>
<dbReference type="GO" id="GO:0005615">
    <property type="term" value="C:extracellular space"/>
    <property type="evidence" value="ECO:0007669"/>
    <property type="project" value="TreeGrafter"/>
</dbReference>
<comment type="caution">
    <text evidence="5">The sequence shown here is derived from an EMBL/GenBank/DDBJ whole genome shotgun (WGS) entry which is preliminary data.</text>
</comment>
<organism evidence="5 6">
    <name type="scientific">Rhynchophorus ferrugineus</name>
    <name type="common">Red palm weevil</name>
    <name type="synonym">Curculio ferrugineus</name>
    <dbReference type="NCBI Taxonomy" id="354439"/>
    <lineage>
        <taxon>Eukaryota</taxon>
        <taxon>Metazoa</taxon>
        <taxon>Ecdysozoa</taxon>
        <taxon>Arthropoda</taxon>
        <taxon>Hexapoda</taxon>
        <taxon>Insecta</taxon>
        <taxon>Pterygota</taxon>
        <taxon>Neoptera</taxon>
        <taxon>Endopterygota</taxon>
        <taxon>Coleoptera</taxon>
        <taxon>Polyphaga</taxon>
        <taxon>Cucujiformia</taxon>
        <taxon>Curculionidae</taxon>
        <taxon>Dryophthorinae</taxon>
        <taxon>Rhynchophorus</taxon>
    </lineage>
</organism>
<dbReference type="AlphaFoldDB" id="A0A834IIN8"/>
<keyword evidence="3" id="KW-0964">Secreted</keyword>
<dbReference type="GO" id="GO:0007608">
    <property type="term" value="P:sensory perception of smell"/>
    <property type="evidence" value="ECO:0007669"/>
    <property type="project" value="TreeGrafter"/>
</dbReference>
<evidence type="ECO:0000313" key="6">
    <source>
        <dbReference type="Proteomes" id="UP000625711"/>
    </source>
</evidence>
<comment type="similarity">
    <text evidence="2">Belongs to the PBP/GOBP family.</text>
</comment>
<evidence type="ECO:0000256" key="4">
    <source>
        <dbReference type="ARBA" id="ARBA00022729"/>
    </source>
</evidence>
<dbReference type="Gene3D" id="1.10.238.20">
    <property type="entry name" value="Pheromone/general odorant binding protein domain"/>
    <property type="match status" value="1"/>
</dbReference>
<dbReference type="Proteomes" id="UP000625711">
    <property type="component" value="Unassembled WGS sequence"/>
</dbReference>
<dbReference type="PANTHER" id="PTHR11857:SF43">
    <property type="entry name" value="GEO07291P1-RELATED"/>
    <property type="match status" value="1"/>
</dbReference>
<keyword evidence="4" id="KW-0732">Signal</keyword>
<proteinExistence type="inferred from homology"/>
<dbReference type="OrthoDB" id="8194670at2759"/>
<protein>
    <submittedName>
        <fullName evidence="5">Uncharacterized protein</fullName>
    </submittedName>
</protein>
<name>A0A834IIN8_RHYFE</name>
<dbReference type="SMART" id="SM00708">
    <property type="entry name" value="PhBP"/>
    <property type="match status" value="1"/>
</dbReference>
<dbReference type="InterPro" id="IPR006170">
    <property type="entry name" value="PBP/GOBP"/>
</dbReference>
<dbReference type="SUPFAM" id="SSF47565">
    <property type="entry name" value="Insect pheromone/odorant-binding proteins"/>
    <property type="match status" value="1"/>
</dbReference>
<evidence type="ECO:0000256" key="1">
    <source>
        <dbReference type="ARBA" id="ARBA00004613"/>
    </source>
</evidence>
<dbReference type="CDD" id="cd23992">
    <property type="entry name" value="PBP_GOBP"/>
    <property type="match status" value="1"/>
</dbReference>
<evidence type="ECO:0000256" key="2">
    <source>
        <dbReference type="ARBA" id="ARBA00008098"/>
    </source>
</evidence>
<gene>
    <name evidence="5" type="ORF">GWI33_008209</name>
</gene>
<reference evidence="5" key="1">
    <citation type="submission" date="2020-08" db="EMBL/GenBank/DDBJ databases">
        <title>Genome sequencing and assembly of the red palm weevil Rhynchophorus ferrugineus.</title>
        <authorList>
            <person name="Dias G.B."/>
            <person name="Bergman C.M."/>
            <person name="Manee M."/>
        </authorList>
    </citation>
    <scope>NUCLEOTIDE SEQUENCE</scope>
    <source>
        <strain evidence="5">AA-2017</strain>
        <tissue evidence="5">Whole larva</tissue>
    </source>
</reference>